<dbReference type="NCBIfam" id="NF033394">
    <property type="entry name" value="capsid_maj_Podo"/>
    <property type="match status" value="1"/>
</dbReference>
<accession>A0A0F9S0U2</accession>
<dbReference type="InterPro" id="IPR049718">
    <property type="entry name" value="AKO59007-like"/>
</dbReference>
<organism evidence="1">
    <name type="scientific">marine sediment metagenome</name>
    <dbReference type="NCBI Taxonomy" id="412755"/>
    <lineage>
        <taxon>unclassified sequences</taxon>
        <taxon>metagenomes</taxon>
        <taxon>ecological metagenomes</taxon>
    </lineage>
</organism>
<dbReference type="EMBL" id="LAZR01000869">
    <property type="protein sequence ID" value="KKN55847.1"/>
    <property type="molecule type" value="Genomic_DNA"/>
</dbReference>
<protein>
    <submittedName>
        <fullName evidence="1">Uncharacterized protein</fullName>
    </submittedName>
</protein>
<proteinExistence type="predicted"/>
<name>A0A0F9S0U2_9ZZZZ</name>
<comment type="caution">
    <text evidence="1">The sequence shown here is derived from an EMBL/GenBank/DDBJ whole genome shotgun (WGS) entry which is preliminary data.</text>
</comment>
<sequence>MPSLTLEQKDELVATTFDKMTTEVINQTLLAIPLYRKILESPYKQVVTGGYRVRFPIIIDNNDSFGWFGMGDTFDPQRKDILAWSYATLKQGAGDYTIEWLEAQINSGPDAFVSLIDAKKKDLIQSIRQTLNTNAWSDGTGAGGQEPTGLEGNIVSTPTSGTYMGYARATEFWARPWYFNGTTIADSTHGPHSLTAPQGNTPVSLGAIGDISDKYPLIQDYLQIAWDSILMDGEDSSQVFHATDLKTYHNYLKIPAYCPGYDIGVHEGTFNLGYESASFMGAEIMHDTVNNGAPQGEWRTVNMAYYVPYIDGSAFFEWTDPRSPYDALVTATYLLVRYQMVNTYPRKHFFGNGISDWQS</sequence>
<gene>
    <name evidence="1" type="ORF">LCGC14_0578380</name>
</gene>
<reference evidence="1" key="1">
    <citation type="journal article" date="2015" name="Nature">
        <title>Complex archaea that bridge the gap between prokaryotes and eukaryotes.</title>
        <authorList>
            <person name="Spang A."/>
            <person name="Saw J.H."/>
            <person name="Jorgensen S.L."/>
            <person name="Zaremba-Niedzwiedzka K."/>
            <person name="Martijn J."/>
            <person name="Lind A.E."/>
            <person name="van Eijk R."/>
            <person name="Schleper C."/>
            <person name="Guy L."/>
            <person name="Ettema T.J."/>
        </authorList>
    </citation>
    <scope>NUCLEOTIDE SEQUENCE</scope>
</reference>
<evidence type="ECO:0000313" key="1">
    <source>
        <dbReference type="EMBL" id="KKN55847.1"/>
    </source>
</evidence>
<dbReference type="AlphaFoldDB" id="A0A0F9S0U2"/>